<name>A0AAF0Y536_9TREE</name>
<protein>
    <submittedName>
        <fullName evidence="3">Uncharacterized protein</fullName>
    </submittedName>
</protein>
<evidence type="ECO:0000313" key="4">
    <source>
        <dbReference type="Proteomes" id="UP000827549"/>
    </source>
</evidence>
<keyword evidence="2" id="KW-0732">Signal</keyword>
<dbReference type="GeneID" id="87806906"/>
<dbReference type="RefSeq" id="XP_062626184.1">
    <property type="nucleotide sequence ID" value="XM_062770200.1"/>
</dbReference>
<evidence type="ECO:0000256" key="2">
    <source>
        <dbReference type="SAM" id="SignalP"/>
    </source>
</evidence>
<keyword evidence="4" id="KW-1185">Reference proteome</keyword>
<dbReference type="AlphaFoldDB" id="A0AAF0Y536"/>
<accession>A0AAF0Y536</accession>
<reference evidence="3" key="1">
    <citation type="submission" date="2023-10" db="EMBL/GenBank/DDBJ databases">
        <authorList>
            <person name="Noh H."/>
        </authorList>
    </citation>
    <scope>NUCLEOTIDE SEQUENCE</scope>
    <source>
        <strain evidence="3">DUCC4014</strain>
    </source>
</reference>
<feature type="signal peptide" evidence="2">
    <location>
        <begin position="1"/>
        <end position="18"/>
    </location>
</feature>
<feature type="chain" id="PRO_5042190647" evidence="2">
    <location>
        <begin position="19"/>
        <end position="144"/>
    </location>
</feature>
<feature type="region of interest" description="Disordered" evidence="1">
    <location>
        <begin position="79"/>
        <end position="100"/>
    </location>
</feature>
<sequence>MKLATLVTIFALAGSVAAAPSPIEGSIPAIQLREVDTPAGDVPQPELTDDQLATVNADLDAAKTGLASVEEYLRDVLATLSGDDTPSQSPKEERSEARAGIEVRGNTIQQQLAELARLLQAIQSKAAPISGVGVGTKGSGTTWW</sequence>
<gene>
    <name evidence="3" type="ORF">LOC62_03G003665</name>
</gene>
<feature type="compositionally biased region" description="Basic and acidic residues" evidence="1">
    <location>
        <begin position="90"/>
        <end position="100"/>
    </location>
</feature>
<dbReference type="EMBL" id="CP086716">
    <property type="protein sequence ID" value="WOO80152.1"/>
    <property type="molecule type" value="Genomic_DNA"/>
</dbReference>
<dbReference type="Proteomes" id="UP000827549">
    <property type="component" value="Chromosome 3"/>
</dbReference>
<proteinExistence type="predicted"/>
<evidence type="ECO:0000313" key="3">
    <source>
        <dbReference type="EMBL" id="WOO80152.1"/>
    </source>
</evidence>
<evidence type="ECO:0000256" key="1">
    <source>
        <dbReference type="SAM" id="MobiDB-lite"/>
    </source>
</evidence>
<organism evidence="3 4">
    <name type="scientific">Vanrija pseudolonga</name>
    <dbReference type="NCBI Taxonomy" id="143232"/>
    <lineage>
        <taxon>Eukaryota</taxon>
        <taxon>Fungi</taxon>
        <taxon>Dikarya</taxon>
        <taxon>Basidiomycota</taxon>
        <taxon>Agaricomycotina</taxon>
        <taxon>Tremellomycetes</taxon>
        <taxon>Trichosporonales</taxon>
        <taxon>Trichosporonaceae</taxon>
        <taxon>Vanrija</taxon>
    </lineage>
</organism>